<keyword evidence="5" id="KW-0645">Protease</keyword>
<evidence type="ECO:0000256" key="11">
    <source>
        <dbReference type="ARBA" id="ARBA00023049"/>
    </source>
</evidence>
<name>A0A1F6AR01_9BACT</name>
<dbReference type="InterPro" id="IPR008915">
    <property type="entry name" value="Peptidase_M50"/>
</dbReference>
<evidence type="ECO:0000256" key="7">
    <source>
        <dbReference type="ARBA" id="ARBA00022723"/>
    </source>
</evidence>
<dbReference type="GO" id="GO:0005886">
    <property type="term" value="C:plasma membrane"/>
    <property type="evidence" value="ECO:0007669"/>
    <property type="project" value="UniProtKB-SubCell"/>
</dbReference>
<dbReference type="GO" id="GO:0046872">
    <property type="term" value="F:metal ion binding"/>
    <property type="evidence" value="ECO:0007669"/>
    <property type="project" value="UniProtKB-KW"/>
</dbReference>
<evidence type="ECO:0000256" key="12">
    <source>
        <dbReference type="ARBA" id="ARBA00023136"/>
    </source>
</evidence>
<evidence type="ECO:0000256" key="9">
    <source>
        <dbReference type="ARBA" id="ARBA00022833"/>
    </source>
</evidence>
<dbReference type="Pfam" id="PF02163">
    <property type="entry name" value="Peptidase_M50"/>
    <property type="match status" value="1"/>
</dbReference>
<dbReference type="PANTHER" id="PTHR35864">
    <property type="entry name" value="ZINC METALLOPROTEASE MJ0611-RELATED"/>
    <property type="match status" value="1"/>
</dbReference>
<evidence type="ECO:0000256" key="6">
    <source>
        <dbReference type="ARBA" id="ARBA00022692"/>
    </source>
</evidence>
<evidence type="ECO:0000256" key="4">
    <source>
        <dbReference type="ARBA" id="ARBA00022475"/>
    </source>
</evidence>
<dbReference type="EMBL" id="MFJR01000007">
    <property type="protein sequence ID" value="OGG27105.1"/>
    <property type="molecule type" value="Genomic_DNA"/>
</dbReference>
<dbReference type="InterPro" id="IPR044537">
    <property type="entry name" value="Rip2-like"/>
</dbReference>
<evidence type="ECO:0000256" key="5">
    <source>
        <dbReference type="ARBA" id="ARBA00022670"/>
    </source>
</evidence>
<dbReference type="GO" id="GO:0006508">
    <property type="term" value="P:proteolysis"/>
    <property type="evidence" value="ECO:0007669"/>
    <property type="project" value="UniProtKB-KW"/>
</dbReference>
<dbReference type="PANTHER" id="PTHR35864:SF1">
    <property type="entry name" value="ZINC METALLOPROTEASE YWHC-RELATED"/>
    <property type="match status" value="1"/>
</dbReference>
<keyword evidence="7" id="KW-0479">Metal-binding</keyword>
<evidence type="ECO:0000256" key="3">
    <source>
        <dbReference type="ARBA" id="ARBA00007931"/>
    </source>
</evidence>
<feature type="transmembrane region" description="Helical" evidence="13">
    <location>
        <begin position="12"/>
        <end position="33"/>
    </location>
</feature>
<evidence type="ECO:0000256" key="1">
    <source>
        <dbReference type="ARBA" id="ARBA00001947"/>
    </source>
</evidence>
<feature type="transmembrane region" description="Helical" evidence="13">
    <location>
        <begin position="175"/>
        <end position="197"/>
    </location>
</feature>
<proteinExistence type="inferred from homology"/>
<gene>
    <name evidence="15" type="ORF">A2960_03120</name>
</gene>
<evidence type="ECO:0000256" key="13">
    <source>
        <dbReference type="SAM" id="Phobius"/>
    </source>
</evidence>
<protein>
    <recommendedName>
        <fullName evidence="14">Peptidase M50 domain-containing protein</fullName>
    </recommendedName>
</protein>
<feature type="transmembrane region" description="Helical" evidence="13">
    <location>
        <begin position="125"/>
        <end position="146"/>
    </location>
</feature>
<feature type="transmembrane region" description="Helical" evidence="13">
    <location>
        <begin position="91"/>
        <end position="113"/>
    </location>
</feature>
<evidence type="ECO:0000256" key="2">
    <source>
        <dbReference type="ARBA" id="ARBA00004651"/>
    </source>
</evidence>
<comment type="cofactor">
    <cofactor evidence="1">
        <name>Zn(2+)</name>
        <dbReference type="ChEBI" id="CHEBI:29105"/>
    </cofactor>
</comment>
<comment type="subcellular location">
    <subcellularLocation>
        <location evidence="2">Cell membrane</location>
        <topology evidence="2">Multi-pass membrane protein</topology>
    </subcellularLocation>
</comment>
<evidence type="ECO:0000313" key="16">
    <source>
        <dbReference type="Proteomes" id="UP000176609"/>
    </source>
</evidence>
<evidence type="ECO:0000256" key="8">
    <source>
        <dbReference type="ARBA" id="ARBA00022801"/>
    </source>
</evidence>
<dbReference type="Proteomes" id="UP000176609">
    <property type="component" value="Unassembled WGS sequence"/>
</dbReference>
<feature type="domain" description="Peptidase M50" evidence="14">
    <location>
        <begin position="126"/>
        <end position="162"/>
    </location>
</feature>
<dbReference type="GO" id="GO:0008237">
    <property type="term" value="F:metallopeptidase activity"/>
    <property type="evidence" value="ECO:0007669"/>
    <property type="project" value="UniProtKB-KW"/>
</dbReference>
<comment type="similarity">
    <text evidence="3">Belongs to the peptidase M50B family.</text>
</comment>
<dbReference type="CDD" id="cd06158">
    <property type="entry name" value="S2P-M50_like_1"/>
    <property type="match status" value="1"/>
</dbReference>
<dbReference type="InterPro" id="IPR052348">
    <property type="entry name" value="Metallopeptidase_M50B"/>
</dbReference>
<sequence length="217" mass="23934">MLDILAKNPIEFIIIAALLVAAISIHEFSHALAADHLGDPTPRIAGRLTLNPKAHLDPLGTVLLFLFGFGWGKPVPFDPFNLREPRRDAALISFVGPLSNLIMAITSAIILRFTTILPSLTLSVFISDILSMFIYFNVLLAIFNLIPVHPLDGFKVVAGILPHKYYSDWLELERYGMIFLIMLIFPFMGSSAITTIISPIVRFIISLLLPAKIGGVI</sequence>
<reference evidence="15 16" key="1">
    <citation type="journal article" date="2016" name="Nat. Commun.">
        <title>Thousands of microbial genomes shed light on interconnected biogeochemical processes in an aquifer system.</title>
        <authorList>
            <person name="Anantharaman K."/>
            <person name="Brown C.T."/>
            <person name="Hug L.A."/>
            <person name="Sharon I."/>
            <person name="Castelle C.J."/>
            <person name="Probst A.J."/>
            <person name="Thomas B.C."/>
            <person name="Singh A."/>
            <person name="Wilkins M.J."/>
            <person name="Karaoz U."/>
            <person name="Brodie E.L."/>
            <person name="Williams K.H."/>
            <person name="Hubbard S.S."/>
            <person name="Banfield J.F."/>
        </authorList>
    </citation>
    <scope>NUCLEOTIDE SEQUENCE [LARGE SCALE GENOMIC DNA]</scope>
</reference>
<comment type="caution">
    <text evidence="15">The sequence shown here is derived from an EMBL/GenBank/DDBJ whole genome shotgun (WGS) entry which is preliminary data.</text>
</comment>
<accession>A0A1F6AR01</accession>
<keyword evidence="10 13" id="KW-1133">Transmembrane helix</keyword>
<dbReference type="AlphaFoldDB" id="A0A1F6AR01"/>
<keyword evidence="11" id="KW-0482">Metalloprotease</keyword>
<keyword evidence="8" id="KW-0378">Hydrolase</keyword>
<keyword evidence="12 13" id="KW-0472">Membrane</keyword>
<keyword evidence="6 13" id="KW-0812">Transmembrane</keyword>
<organism evidence="15 16">
    <name type="scientific">Candidatus Gottesmanbacteria bacterium RIFCSPLOWO2_01_FULL_39_12b</name>
    <dbReference type="NCBI Taxonomy" id="1798388"/>
    <lineage>
        <taxon>Bacteria</taxon>
        <taxon>Candidatus Gottesmaniibacteriota</taxon>
    </lineage>
</organism>
<evidence type="ECO:0000313" key="15">
    <source>
        <dbReference type="EMBL" id="OGG27105.1"/>
    </source>
</evidence>
<evidence type="ECO:0000256" key="10">
    <source>
        <dbReference type="ARBA" id="ARBA00022989"/>
    </source>
</evidence>
<evidence type="ECO:0000259" key="14">
    <source>
        <dbReference type="Pfam" id="PF02163"/>
    </source>
</evidence>
<keyword evidence="9" id="KW-0862">Zinc</keyword>
<keyword evidence="4" id="KW-1003">Cell membrane</keyword>